<feature type="region of interest" description="Disordered" evidence="1">
    <location>
        <begin position="81"/>
        <end position="117"/>
    </location>
</feature>
<dbReference type="Proteomes" id="UP001497472">
    <property type="component" value="Unassembled WGS sequence"/>
</dbReference>
<feature type="region of interest" description="Disordered" evidence="1">
    <location>
        <begin position="129"/>
        <end position="176"/>
    </location>
</feature>
<name>A0AAV1ISJ3_9NEOP</name>
<gene>
    <name evidence="2" type="ORF">LNINA_LOCUS167</name>
</gene>
<proteinExistence type="predicted"/>
<evidence type="ECO:0000313" key="2">
    <source>
        <dbReference type="EMBL" id="CAK1540084.1"/>
    </source>
</evidence>
<protein>
    <submittedName>
        <fullName evidence="2">Uncharacterized protein</fullName>
    </submittedName>
</protein>
<accession>A0AAV1ISJ3</accession>
<dbReference type="AlphaFoldDB" id="A0AAV1ISJ3"/>
<feature type="compositionally biased region" description="Basic residues" evidence="1">
    <location>
        <begin position="162"/>
        <end position="172"/>
    </location>
</feature>
<comment type="caution">
    <text evidence="2">The sequence shown here is derived from an EMBL/GenBank/DDBJ whole genome shotgun (WGS) entry which is preliminary data.</text>
</comment>
<dbReference type="EMBL" id="CAVLEF010000001">
    <property type="protein sequence ID" value="CAK1540084.1"/>
    <property type="molecule type" value="Genomic_DNA"/>
</dbReference>
<reference evidence="2 3" key="1">
    <citation type="submission" date="2023-11" db="EMBL/GenBank/DDBJ databases">
        <authorList>
            <person name="Okamura Y."/>
        </authorList>
    </citation>
    <scope>NUCLEOTIDE SEQUENCE [LARGE SCALE GENOMIC DNA]</scope>
</reference>
<sequence>MAHVTGKKMVGKDNVKRPSVGGKGIGDMEKNSKVRNKSKIPKALRYDLENALVNLCDVWFEEIKPHLIRNNIKLHVHENHAGGEGSKLPHGAPGCPHLDPGAASDQRHRRGASCADCCPTPRTASRVPCRRLHRHRSSPRRHRPSLSPKEQHCRSGQESSQRRTRKRRKARKQTQSEIRLRIPRLCNNFTLESKSNQVQRKVGRCQNNIIKAINNKCRTKDKYTQTEDCGIERKDDTNTLRSLYANERRQVSNYQSKLRNETVRRPLFQKDLVDIICKKHNKVLEVIYKSPSKSEISSVMNLIPVPEARDKNCKRKQKNRPWK</sequence>
<feature type="region of interest" description="Disordered" evidence="1">
    <location>
        <begin position="1"/>
        <end position="30"/>
    </location>
</feature>
<organism evidence="2 3">
    <name type="scientific">Leptosia nina</name>
    <dbReference type="NCBI Taxonomy" id="320188"/>
    <lineage>
        <taxon>Eukaryota</taxon>
        <taxon>Metazoa</taxon>
        <taxon>Ecdysozoa</taxon>
        <taxon>Arthropoda</taxon>
        <taxon>Hexapoda</taxon>
        <taxon>Insecta</taxon>
        <taxon>Pterygota</taxon>
        <taxon>Neoptera</taxon>
        <taxon>Endopterygota</taxon>
        <taxon>Lepidoptera</taxon>
        <taxon>Glossata</taxon>
        <taxon>Ditrysia</taxon>
        <taxon>Papilionoidea</taxon>
        <taxon>Pieridae</taxon>
        <taxon>Pierinae</taxon>
        <taxon>Leptosia</taxon>
    </lineage>
</organism>
<feature type="compositionally biased region" description="Basic residues" evidence="1">
    <location>
        <begin position="129"/>
        <end position="144"/>
    </location>
</feature>
<evidence type="ECO:0000256" key="1">
    <source>
        <dbReference type="SAM" id="MobiDB-lite"/>
    </source>
</evidence>
<evidence type="ECO:0000313" key="3">
    <source>
        <dbReference type="Proteomes" id="UP001497472"/>
    </source>
</evidence>
<keyword evidence="3" id="KW-1185">Reference proteome</keyword>